<dbReference type="PANTHER" id="PTHR33167:SF26">
    <property type="entry name" value="EXPRESSED PROTEIN"/>
    <property type="match status" value="1"/>
</dbReference>
<dbReference type="AlphaFoldDB" id="A0A7I8JBB5"/>
<organism evidence="1">
    <name type="scientific">Spirodela intermedia</name>
    <name type="common">Intermediate duckweed</name>
    <dbReference type="NCBI Taxonomy" id="51605"/>
    <lineage>
        <taxon>Eukaryota</taxon>
        <taxon>Viridiplantae</taxon>
        <taxon>Streptophyta</taxon>
        <taxon>Embryophyta</taxon>
        <taxon>Tracheophyta</taxon>
        <taxon>Spermatophyta</taxon>
        <taxon>Magnoliopsida</taxon>
        <taxon>Liliopsida</taxon>
        <taxon>Araceae</taxon>
        <taxon>Lemnoideae</taxon>
        <taxon>Spirodela</taxon>
    </lineage>
</organism>
<name>A0A7I8JBB5_SPIIN</name>
<accession>A0A7I8JBB5</accession>
<dbReference type="EMBL" id="CACRZD030000010">
    <property type="protein sequence ID" value="CAA6667400.1"/>
    <property type="molecule type" value="Genomic_DNA"/>
</dbReference>
<protein>
    <submittedName>
        <fullName evidence="1">Uncharacterized protein</fullName>
    </submittedName>
</protein>
<dbReference type="EMBL" id="LR743597">
    <property type="protein sequence ID" value="CAA2628145.1"/>
    <property type="molecule type" value="Genomic_DNA"/>
</dbReference>
<proteinExistence type="predicted"/>
<dbReference type="PANTHER" id="PTHR33167">
    <property type="entry name" value="TRANSCRIPTION FACTOR, PUTATIVE (DUF863)-RELATED"/>
    <property type="match status" value="1"/>
</dbReference>
<evidence type="ECO:0000313" key="2">
    <source>
        <dbReference type="Proteomes" id="UP001189122"/>
    </source>
</evidence>
<keyword evidence="2" id="KW-1185">Reference proteome</keyword>
<evidence type="ECO:0000313" key="1">
    <source>
        <dbReference type="EMBL" id="CAA2628145.1"/>
    </source>
</evidence>
<reference evidence="1 2" key="1">
    <citation type="submission" date="2019-12" db="EMBL/GenBank/DDBJ databases">
        <authorList>
            <person name="Scholz U."/>
            <person name="Mascher M."/>
            <person name="Fiebig A."/>
        </authorList>
    </citation>
    <scope>NUCLEOTIDE SEQUENCE</scope>
</reference>
<dbReference type="Proteomes" id="UP001189122">
    <property type="component" value="Unassembled WGS sequence"/>
</dbReference>
<sequence length="148" mass="17097">MERSAVQSEREFLRMTMLKHEETFREQVIELHRLYGIQKKLMSDLRDCGGKRRADPPELEVDLERQAADYSGGAAGIDQECEIELTLATGSRRWRKGNDEASKERRRWGLFQSPELTSSDFSGTRNTKMEDGLRPPPWLLHCLSLKTT</sequence>
<gene>
    <name evidence="1" type="ORF">SI7747_10013793</name>
</gene>